<dbReference type="Pfam" id="PF06596">
    <property type="entry name" value="PsbX"/>
    <property type="match status" value="1"/>
</dbReference>
<evidence type="ECO:0000256" key="5">
    <source>
        <dbReference type="ARBA" id="ARBA00023276"/>
    </source>
</evidence>
<protein>
    <submittedName>
        <fullName evidence="7">Uncharacterized protein</fullName>
    </submittedName>
</protein>
<dbReference type="GO" id="GO:0015979">
    <property type="term" value="P:photosynthesis"/>
    <property type="evidence" value="ECO:0007669"/>
    <property type="project" value="UniProtKB-KW"/>
</dbReference>
<organism evidence="7">
    <name type="scientific">marine metagenome</name>
    <dbReference type="NCBI Taxonomy" id="408172"/>
    <lineage>
        <taxon>unclassified sequences</taxon>
        <taxon>metagenomes</taxon>
        <taxon>ecological metagenomes</taxon>
    </lineage>
</organism>
<evidence type="ECO:0000256" key="4">
    <source>
        <dbReference type="ARBA" id="ARBA00023136"/>
    </source>
</evidence>
<name>A0A382V474_9ZZZZ</name>
<evidence type="ECO:0000256" key="3">
    <source>
        <dbReference type="ARBA" id="ARBA00022989"/>
    </source>
</evidence>
<keyword evidence="1" id="KW-0602">Photosynthesis</keyword>
<keyword evidence="4 6" id="KW-0472">Membrane</keyword>
<keyword evidence="5" id="KW-0604">Photosystem II</keyword>
<evidence type="ECO:0000256" key="6">
    <source>
        <dbReference type="SAM" id="Phobius"/>
    </source>
</evidence>
<keyword evidence="2 6" id="KW-0812">Transmembrane</keyword>
<feature type="non-terminal residue" evidence="7">
    <location>
        <position position="1"/>
    </location>
</feature>
<dbReference type="AlphaFoldDB" id="A0A382V474"/>
<proteinExistence type="predicted"/>
<feature type="transmembrane region" description="Helical" evidence="6">
    <location>
        <begin position="22"/>
        <end position="47"/>
    </location>
</feature>
<reference evidence="7" key="1">
    <citation type="submission" date="2018-05" db="EMBL/GenBank/DDBJ databases">
        <authorList>
            <person name="Lanie J.A."/>
            <person name="Ng W.-L."/>
            <person name="Kazmierczak K.M."/>
            <person name="Andrzejewski T.M."/>
            <person name="Davidsen T.M."/>
            <person name="Wayne K.J."/>
            <person name="Tettelin H."/>
            <person name="Glass J.I."/>
            <person name="Rusch D."/>
            <person name="Podicherti R."/>
            <person name="Tsui H.-C.T."/>
            <person name="Winkler M.E."/>
        </authorList>
    </citation>
    <scope>NUCLEOTIDE SEQUENCE</scope>
</reference>
<dbReference type="GO" id="GO:0009523">
    <property type="term" value="C:photosystem II"/>
    <property type="evidence" value="ECO:0007669"/>
    <property type="project" value="UniProtKB-KW"/>
</dbReference>
<evidence type="ECO:0000313" key="7">
    <source>
        <dbReference type="EMBL" id="SVD41237.1"/>
    </source>
</evidence>
<keyword evidence="3 6" id="KW-1133">Transmembrane helix</keyword>
<sequence length="62" mass="6476">VLQISQLLLLANVSPEASNNSAVGMIGSFIAAALLIVVPATAFLIAVSQNDKLDAERAGRRR</sequence>
<evidence type="ECO:0000256" key="1">
    <source>
        <dbReference type="ARBA" id="ARBA00022531"/>
    </source>
</evidence>
<dbReference type="EMBL" id="UINC01149027">
    <property type="protein sequence ID" value="SVD41237.1"/>
    <property type="molecule type" value="Genomic_DNA"/>
</dbReference>
<gene>
    <name evidence="7" type="ORF">METZ01_LOCUS394091</name>
</gene>
<accession>A0A382V474</accession>
<dbReference type="InterPro" id="IPR009518">
    <property type="entry name" value="PSII_PsbX"/>
</dbReference>
<evidence type="ECO:0000256" key="2">
    <source>
        <dbReference type="ARBA" id="ARBA00022692"/>
    </source>
</evidence>